<comment type="caution">
    <text evidence="1">The sequence shown here is derived from an EMBL/GenBank/DDBJ whole genome shotgun (WGS) entry which is preliminary data.</text>
</comment>
<dbReference type="EMBL" id="JASBWT010000001">
    <property type="protein sequence ID" value="KAJ9109095.1"/>
    <property type="molecule type" value="Genomic_DNA"/>
</dbReference>
<proteinExistence type="predicted"/>
<protein>
    <submittedName>
        <fullName evidence="1">Uncharacterized protein</fullName>
    </submittedName>
</protein>
<name>A0ACC2WD91_9TREE</name>
<dbReference type="Proteomes" id="UP001227268">
    <property type="component" value="Unassembled WGS sequence"/>
</dbReference>
<reference evidence="1" key="1">
    <citation type="submission" date="2023-04" db="EMBL/GenBank/DDBJ databases">
        <title>Draft Genome sequencing of Naganishia species isolated from polar environments using Oxford Nanopore Technology.</title>
        <authorList>
            <person name="Leo P."/>
            <person name="Venkateswaran K."/>
        </authorList>
    </citation>
    <scope>NUCLEOTIDE SEQUENCE</scope>
    <source>
        <strain evidence="1">MNA-CCFEE 5423</strain>
    </source>
</reference>
<keyword evidence="2" id="KW-1185">Reference proteome</keyword>
<accession>A0ACC2WD91</accession>
<organism evidence="1 2">
    <name type="scientific">Naganishia friedmannii</name>
    <dbReference type="NCBI Taxonomy" id="89922"/>
    <lineage>
        <taxon>Eukaryota</taxon>
        <taxon>Fungi</taxon>
        <taxon>Dikarya</taxon>
        <taxon>Basidiomycota</taxon>
        <taxon>Agaricomycotina</taxon>
        <taxon>Tremellomycetes</taxon>
        <taxon>Filobasidiales</taxon>
        <taxon>Filobasidiaceae</taxon>
        <taxon>Naganishia</taxon>
    </lineage>
</organism>
<sequence>MSGHLSHSRPLPMQNNSHTSNPSHCRDKTVYESPGHSPVAEADLPANPSINEETHSMTSPTTVESRMAAVVDLPVLPSKQETSPPASSRPHPAGPRLPNQSSSVSPKTSPRAEQQHTGASSSLAAMVMDANVSPKQHVEGFQPLISSKPDEEEEPQREAATSPQQNSQVSTRDEQTTAAASRSPRHAGISDGKQNGNGPSSQELLAANAPTGNSDSSSYTPVSSPPPKTPNSDDVTHHGDHEASTDPESHAKAASAQVATPLPGVPDASSAPHMDLATFPTQDLLRLLASLLQQIASANDTLREEVMHNKAEASGLKATSPSSRNRTRRTSTSDSAAQFSIPPFRPRPAQAEGERRNSHTQPKSPTDADTGQVAEKTEQEVGENDAVEGKTLVAGPVPRAKEQQHPAPQSAQSTSSAVSANGHVGDSETSQPTPDTQKEEQGRNASESQREEVEAHATPNTVSTGQTQSTYRITTTAARQSLIHPSAILCFHARNIPTISIEAYLQRILKYCPITNEVFLSLLVYFDRMSKMQLGTSQSNGQAIANEVGHQTGIRGFAIDSYNVHRLVIAGITVASKFFSDVFYTNSRYAKVGGLPQSELNQLELQFLLLNDFNLVISIEEMQRYADQLLFYGQGKGMIAKEGPGIVYGHVPTMKCPSEDLREPSNSPLA</sequence>
<evidence type="ECO:0000313" key="1">
    <source>
        <dbReference type="EMBL" id="KAJ9109095.1"/>
    </source>
</evidence>
<evidence type="ECO:0000313" key="2">
    <source>
        <dbReference type="Proteomes" id="UP001227268"/>
    </source>
</evidence>
<gene>
    <name evidence="1" type="ORF">QFC21_000423</name>
</gene>